<dbReference type="AlphaFoldDB" id="A0A7R9DWP3"/>
<evidence type="ECO:0000313" key="1">
    <source>
        <dbReference type="EMBL" id="CAD7421183.1"/>
    </source>
</evidence>
<reference evidence="1" key="1">
    <citation type="submission" date="2020-11" db="EMBL/GenBank/DDBJ databases">
        <authorList>
            <person name="Tran Van P."/>
        </authorList>
    </citation>
    <scope>NUCLEOTIDE SEQUENCE</scope>
</reference>
<accession>A0A7R9DWP3</accession>
<gene>
    <name evidence="1" type="ORF">TPSB3V08_LOCUS14598</name>
</gene>
<protein>
    <submittedName>
        <fullName evidence="1">Uncharacterized protein</fullName>
    </submittedName>
</protein>
<proteinExistence type="predicted"/>
<sequence length="37" mass="4143">MDINKQKTTLAIVVLKTLVMLPECCVENTSHATRLLD</sequence>
<organism evidence="1">
    <name type="scientific">Timema poppense</name>
    <name type="common">Walking stick</name>
    <dbReference type="NCBI Taxonomy" id="170557"/>
    <lineage>
        <taxon>Eukaryota</taxon>
        <taxon>Metazoa</taxon>
        <taxon>Ecdysozoa</taxon>
        <taxon>Arthropoda</taxon>
        <taxon>Hexapoda</taxon>
        <taxon>Insecta</taxon>
        <taxon>Pterygota</taxon>
        <taxon>Neoptera</taxon>
        <taxon>Polyneoptera</taxon>
        <taxon>Phasmatodea</taxon>
        <taxon>Timematodea</taxon>
        <taxon>Timematoidea</taxon>
        <taxon>Timematidae</taxon>
        <taxon>Timema</taxon>
    </lineage>
</organism>
<dbReference type="EMBL" id="OD044921">
    <property type="protein sequence ID" value="CAD7421183.1"/>
    <property type="molecule type" value="Genomic_DNA"/>
</dbReference>
<name>A0A7R9DWP3_TIMPO</name>